<comment type="caution">
    <text evidence="2">The sequence shown here is derived from an EMBL/GenBank/DDBJ whole genome shotgun (WGS) entry which is preliminary data.</text>
</comment>
<name>A0ABR1ULR4_9PEZI</name>
<keyword evidence="3" id="KW-1185">Reference proteome</keyword>
<feature type="region of interest" description="Disordered" evidence="1">
    <location>
        <begin position="88"/>
        <end position="122"/>
    </location>
</feature>
<evidence type="ECO:0000313" key="2">
    <source>
        <dbReference type="EMBL" id="KAK8059865.1"/>
    </source>
</evidence>
<organism evidence="2 3">
    <name type="scientific">Apiospora saccharicola</name>
    <dbReference type="NCBI Taxonomy" id="335842"/>
    <lineage>
        <taxon>Eukaryota</taxon>
        <taxon>Fungi</taxon>
        <taxon>Dikarya</taxon>
        <taxon>Ascomycota</taxon>
        <taxon>Pezizomycotina</taxon>
        <taxon>Sordariomycetes</taxon>
        <taxon>Xylariomycetidae</taxon>
        <taxon>Amphisphaeriales</taxon>
        <taxon>Apiosporaceae</taxon>
        <taxon>Apiospora</taxon>
    </lineage>
</organism>
<gene>
    <name evidence="2" type="ORF">PG996_009795</name>
</gene>
<accession>A0ABR1ULR4</accession>
<dbReference type="EMBL" id="JAQQWM010000006">
    <property type="protein sequence ID" value="KAK8059865.1"/>
    <property type="molecule type" value="Genomic_DNA"/>
</dbReference>
<evidence type="ECO:0000313" key="3">
    <source>
        <dbReference type="Proteomes" id="UP001446871"/>
    </source>
</evidence>
<proteinExistence type="predicted"/>
<reference evidence="2 3" key="1">
    <citation type="submission" date="2023-01" db="EMBL/GenBank/DDBJ databases">
        <title>Analysis of 21 Apiospora genomes using comparative genomics revels a genus with tremendous synthesis potential of carbohydrate active enzymes and secondary metabolites.</title>
        <authorList>
            <person name="Sorensen T."/>
        </authorList>
    </citation>
    <scope>NUCLEOTIDE SEQUENCE [LARGE SCALE GENOMIC DNA]</scope>
    <source>
        <strain evidence="2 3">CBS 83171</strain>
    </source>
</reference>
<dbReference type="Proteomes" id="UP001446871">
    <property type="component" value="Unassembled WGS sequence"/>
</dbReference>
<evidence type="ECO:0008006" key="4">
    <source>
        <dbReference type="Google" id="ProtNLM"/>
    </source>
</evidence>
<feature type="compositionally biased region" description="Low complexity" evidence="1">
    <location>
        <begin position="91"/>
        <end position="101"/>
    </location>
</feature>
<protein>
    <recommendedName>
        <fullName evidence="4">Terminase small subunit</fullName>
    </recommendedName>
</protein>
<sequence>MADNEPIRRIANMAAIPANSGERAMLDSYILSCVKAFDNDYAAVRARERTHIMKGVFRAGWNSDRKPIVPEDFTPKDLGITQVGIWKHDPPAGAQAQANANRLIDRPRQARTPAKSQETVKP</sequence>
<evidence type="ECO:0000256" key="1">
    <source>
        <dbReference type="SAM" id="MobiDB-lite"/>
    </source>
</evidence>